<evidence type="ECO:0000259" key="11">
    <source>
        <dbReference type="Pfam" id="PF06574"/>
    </source>
</evidence>
<keyword evidence="6 12" id="KW-0548">Nucleotidyltransferase</keyword>
<dbReference type="AlphaFoldDB" id="A0A1B3SK55"/>
<dbReference type="Pfam" id="PF06574">
    <property type="entry name" value="FAD_syn"/>
    <property type="match status" value="1"/>
</dbReference>
<dbReference type="GO" id="GO:0005524">
    <property type="term" value="F:ATP binding"/>
    <property type="evidence" value="ECO:0007669"/>
    <property type="project" value="UniProtKB-KW"/>
</dbReference>
<dbReference type="RefSeq" id="WP_069116138.1">
    <property type="nucleotide sequence ID" value="NZ_CP017015.1"/>
</dbReference>
<comment type="catalytic activity">
    <reaction evidence="10">
        <text>FMN + ATP + H(+) = FAD + diphosphate</text>
        <dbReference type="Rhea" id="RHEA:17237"/>
        <dbReference type="ChEBI" id="CHEBI:15378"/>
        <dbReference type="ChEBI" id="CHEBI:30616"/>
        <dbReference type="ChEBI" id="CHEBI:33019"/>
        <dbReference type="ChEBI" id="CHEBI:57692"/>
        <dbReference type="ChEBI" id="CHEBI:58210"/>
        <dbReference type="EC" id="2.7.7.2"/>
    </reaction>
</comment>
<dbReference type="UniPathway" id="UPA00277">
    <property type="reaction ID" value="UER00407"/>
</dbReference>
<dbReference type="SUPFAM" id="SSF52374">
    <property type="entry name" value="Nucleotidylyl transferase"/>
    <property type="match status" value="1"/>
</dbReference>
<evidence type="ECO:0000256" key="2">
    <source>
        <dbReference type="ARBA" id="ARBA00012393"/>
    </source>
</evidence>
<dbReference type="STRING" id="216938.SHELI_v1c03500"/>
<dbReference type="EC" id="2.7.7.2" evidence="2"/>
<dbReference type="InterPro" id="IPR015864">
    <property type="entry name" value="FAD_synthase"/>
</dbReference>
<dbReference type="GO" id="GO:0003919">
    <property type="term" value="F:FMN adenylyltransferase activity"/>
    <property type="evidence" value="ECO:0007669"/>
    <property type="project" value="UniProtKB-EC"/>
</dbReference>
<comment type="pathway">
    <text evidence="1">Cofactor biosynthesis; FAD biosynthesis; FAD from FMN: step 1/1.</text>
</comment>
<accession>A0A1B3SK55</accession>
<dbReference type="KEGG" id="shj:SHELI_v1c03500"/>
<keyword evidence="13" id="KW-1185">Reference proteome</keyword>
<dbReference type="EMBL" id="CP017015">
    <property type="protein sequence ID" value="AOG60305.1"/>
    <property type="molecule type" value="Genomic_DNA"/>
</dbReference>
<evidence type="ECO:0000256" key="1">
    <source>
        <dbReference type="ARBA" id="ARBA00004726"/>
    </source>
</evidence>
<dbReference type="InterPro" id="IPR014729">
    <property type="entry name" value="Rossmann-like_a/b/a_fold"/>
</dbReference>
<sequence>MLKKNIFIDKNEAFSINNKNVVCIGFFDGVHKLHQKVIEKTKQIAELSKLSWSIITFSEKINNFLENKPNNLQAKNLKYKFFEDVYNPDFLFEIQVNNDTIHINKNEFISYLKTNLNVAKVVVGSDFNFGFKGEGNVQDLTKAFGQENVFVFERVQEYSSTQLKNLLMQGKIKELNEKMGHNYELQVVKIDKNEYKIIDSFVSIMDGWYLLEIDKKNYNAKIQNNTIYIEFDSNINSGYYTFNLLDKVNN</sequence>
<dbReference type="Proteomes" id="UP000094378">
    <property type="component" value="Chromosome"/>
</dbReference>
<evidence type="ECO:0000256" key="4">
    <source>
        <dbReference type="ARBA" id="ARBA00022643"/>
    </source>
</evidence>
<evidence type="ECO:0000256" key="6">
    <source>
        <dbReference type="ARBA" id="ARBA00022695"/>
    </source>
</evidence>
<dbReference type="OrthoDB" id="9803667at2"/>
<evidence type="ECO:0000256" key="9">
    <source>
        <dbReference type="ARBA" id="ARBA00022840"/>
    </source>
</evidence>
<dbReference type="Gene3D" id="3.40.50.620">
    <property type="entry name" value="HUPs"/>
    <property type="match status" value="1"/>
</dbReference>
<dbReference type="GO" id="GO:0006747">
    <property type="term" value="P:FAD biosynthetic process"/>
    <property type="evidence" value="ECO:0007669"/>
    <property type="project" value="UniProtKB-UniPathway"/>
</dbReference>
<gene>
    <name evidence="12" type="primary">ribC</name>
    <name evidence="12" type="ORF">SHELI_v1c03500</name>
</gene>
<keyword evidence="9" id="KW-0067">ATP-binding</keyword>
<dbReference type="GO" id="GO:0009231">
    <property type="term" value="P:riboflavin biosynthetic process"/>
    <property type="evidence" value="ECO:0007669"/>
    <property type="project" value="InterPro"/>
</dbReference>
<feature type="domain" description="FAD synthetase" evidence="11">
    <location>
        <begin position="16"/>
        <end position="161"/>
    </location>
</feature>
<keyword evidence="4" id="KW-0288">FMN</keyword>
<evidence type="ECO:0000256" key="7">
    <source>
        <dbReference type="ARBA" id="ARBA00022741"/>
    </source>
</evidence>
<organism evidence="12 13">
    <name type="scientific">Spiroplasma helicoides</name>
    <dbReference type="NCBI Taxonomy" id="216938"/>
    <lineage>
        <taxon>Bacteria</taxon>
        <taxon>Bacillati</taxon>
        <taxon>Mycoplasmatota</taxon>
        <taxon>Mollicutes</taxon>
        <taxon>Entomoplasmatales</taxon>
        <taxon>Spiroplasmataceae</taxon>
        <taxon>Spiroplasma</taxon>
    </lineage>
</organism>
<keyword evidence="5 12" id="KW-0808">Transferase</keyword>
<evidence type="ECO:0000313" key="13">
    <source>
        <dbReference type="Proteomes" id="UP000094378"/>
    </source>
</evidence>
<keyword evidence="8" id="KW-0274">FAD</keyword>
<reference evidence="12 13" key="1">
    <citation type="submission" date="2016-08" db="EMBL/GenBank/DDBJ databases">
        <title>Complete genome sequence of Spiroplasma helicoides TABS-2 (DSM 22551).</title>
        <authorList>
            <person name="Shen W.-Y."/>
            <person name="Lo W.-S."/>
            <person name="Lai Y.-C."/>
            <person name="Kuo C.-H."/>
        </authorList>
    </citation>
    <scope>NUCLEOTIDE SEQUENCE [LARGE SCALE GENOMIC DNA]</scope>
    <source>
        <strain evidence="12 13">TABS-2</strain>
    </source>
</reference>
<keyword evidence="7" id="KW-0547">Nucleotide-binding</keyword>
<proteinExistence type="predicted"/>
<protein>
    <recommendedName>
        <fullName evidence="2">FAD synthase</fullName>
        <ecNumber evidence="2">2.7.7.2</ecNumber>
    </recommendedName>
</protein>
<name>A0A1B3SK55_9MOLU</name>
<dbReference type="GO" id="GO:0016301">
    <property type="term" value="F:kinase activity"/>
    <property type="evidence" value="ECO:0007669"/>
    <property type="project" value="UniProtKB-KW"/>
</dbReference>
<evidence type="ECO:0000313" key="12">
    <source>
        <dbReference type="EMBL" id="AOG60305.1"/>
    </source>
</evidence>
<keyword evidence="12" id="KW-0418">Kinase</keyword>
<keyword evidence="3" id="KW-0285">Flavoprotein</keyword>
<evidence type="ECO:0000256" key="8">
    <source>
        <dbReference type="ARBA" id="ARBA00022827"/>
    </source>
</evidence>
<evidence type="ECO:0000256" key="3">
    <source>
        <dbReference type="ARBA" id="ARBA00022630"/>
    </source>
</evidence>
<evidence type="ECO:0000256" key="5">
    <source>
        <dbReference type="ARBA" id="ARBA00022679"/>
    </source>
</evidence>
<evidence type="ECO:0000256" key="10">
    <source>
        <dbReference type="ARBA" id="ARBA00049494"/>
    </source>
</evidence>